<comment type="cofactor">
    <cofactor evidence="1 6">
        <name>Zn(2+)</name>
        <dbReference type="ChEBI" id="CHEBI:29105"/>
    </cofactor>
</comment>
<evidence type="ECO:0000256" key="6">
    <source>
        <dbReference type="RuleBase" id="RU361277"/>
    </source>
</evidence>
<evidence type="ECO:0000259" key="8">
    <source>
        <dbReference type="Pfam" id="PF08240"/>
    </source>
</evidence>
<dbReference type="OrthoDB" id="4119570at2759"/>
<dbReference type="PANTHER" id="PTHR42940">
    <property type="entry name" value="ALCOHOL DEHYDROGENASE 1-RELATED"/>
    <property type="match status" value="1"/>
</dbReference>
<dbReference type="Gene3D" id="3.90.180.10">
    <property type="entry name" value="Medium-chain alcohol dehydrogenases, catalytic domain"/>
    <property type="match status" value="1"/>
</dbReference>
<evidence type="ECO:0000256" key="5">
    <source>
        <dbReference type="ARBA" id="ARBA00023002"/>
    </source>
</evidence>
<feature type="domain" description="Alcohol dehydrogenase-like C-terminal" evidence="7">
    <location>
        <begin position="216"/>
        <end position="340"/>
    </location>
</feature>
<protein>
    <recommendedName>
        <fullName evidence="11">Enoyl reductase (ER) domain-containing protein</fullName>
    </recommendedName>
</protein>
<dbReference type="Pfam" id="PF00107">
    <property type="entry name" value="ADH_zinc_N"/>
    <property type="match status" value="1"/>
</dbReference>
<evidence type="ECO:0008006" key="11">
    <source>
        <dbReference type="Google" id="ProtNLM"/>
    </source>
</evidence>
<dbReference type="CDD" id="cd08254">
    <property type="entry name" value="hydroxyacyl_CoA_DH"/>
    <property type="match status" value="1"/>
</dbReference>
<evidence type="ECO:0000259" key="7">
    <source>
        <dbReference type="Pfam" id="PF00107"/>
    </source>
</evidence>
<keyword evidence="3 6" id="KW-0479">Metal-binding</keyword>
<dbReference type="RefSeq" id="XP_013258585.1">
    <property type="nucleotide sequence ID" value="XM_013403131.1"/>
</dbReference>
<dbReference type="Proteomes" id="UP000027920">
    <property type="component" value="Unassembled WGS sequence"/>
</dbReference>
<dbReference type="InterPro" id="IPR013154">
    <property type="entry name" value="ADH-like_N"/>
</dbReference>
<organism evidence="9 10">
    <name type="scientific">Exophiala aquamarina CBS 119918</name>
    <dbReference type="NCBI Taxonomy" id="1182545"/>
    <lineage>
        <taxon>Eukaryota</taxon>
        <taxon>Fungi</taxon>
        <taxon>Dikarya</taxon>
        <taxon>Ascomycota</taxon>
        <taxon>Pezizomycotina</taxon>
        <taxon>Eurotiomycetes</taxon>
        <taxon>Chaetothyriomycetidae</taxon>
        <taxon>Chaetothyriales</taxon>
        <taxon>Herpotrichiellaceae</taxon>
        <taxon>Exophiala</taxon>
    </lineage>
</organism>
<sequence>MALATPETMYAWRKHRGNNDPVSCARCWLLAVGLPWLQTWIVVCRDERTQIPYANNGRRGEALLALVTISVRLKVVDHSLLTNDKQRPWFQEKYILGHEGCGEIIDIGQQVQDKRFRVGDKIALLAVPGCGQGTCVECSRDLAQLCQHGHHSGIGQDGFYAPYAAIDVRGAVALPKEVTPSAAAVATDAVTTAYHAITRRGEVKPNETVFLFGLGGLGFNALQIIKHVGARVIVSDIRQERLDAAASLGVPRQDLVPAGKSVQEFVKENGLQNTIDTVLDFVGTHQTFEDAQQIGKLVCIGTLDLENTVHMKIGIRKRLSIVFSYGGQLRDLEDVLDLIAKGAIQPQVEEGQLEDFPAVLKDLCDGKIKGRIALVHKSA</sequence>
<dbReference type="HOGENOM" id="CLU_026673_11_2_1"/>
<name>A0A072PKE0_9EURO</name>
<dbReference type="GO" id="GO:0008270">
    <property type="term" value="F:zinc ion binding"/>
    <property type="evidence" value="ECO:0007669"/>
    <property type="project" value="InterPro"/>
</dbReference>
<evidence type="ECO:0000256" key="4">
    <source>
        <dbReference type="ARBA" id="ARBA00022833"/>
    </source>
</evidence>
<evidence type="ECO:0000313" key="9">
    <source>
        <dbReference type="EMBL" id="KEF55995.1"/>
    </source>
</evidence>
<dbReference type="EMBL" id="AMGV01000006">
    <property type="protein sequence ID" value="KEF55995.1"/>
    <property type="molecule type" value="Genomic_DNA"/>
</dbReference>
<keyword evidence="4 6" id="KW-0862">Zinc</keyword>
<comment type="similarity">
    <text evidence="2 6">Belongs to the zinc-containing alcohol dehydrogenase family.</text>
</comment>
<dbReference type="InterPro" id="IPR002328">
    <property type="entry name" value="ADH_Zn_CS"/>
</dbReference>
<dbReference type="GO" id="GO:0016491">
    <property type="term" value="F:oxidoreductase activity"/>
    <property type="evidence" value="ECO:0007669"/>
    <property type="project" value="UniProtKB-KW"/>
</dbReference>
<dbReference type="PROSITE" id="PS00059">
    <property type="entry name" value="ADH_ZINC"/>
    <property type="match status" value="1"/>
</dbReference>
<dbReference type="InterPro" id="IPR011032">
    <property type="entry name" value="GroES-like_sf"/>
</dbReference>
<accession>A0A072PKE0</accession>
<evidence type="ECO:0000256" key="1">
    <source>
        <dbReference type="ARBA" id="ARBA00001947"/>
    </source>
</evidence>
<dbReference type="SUPFAM" id="SSF50129">
    <property type="entry name" value="GroES-like"/>
    <property type="match status" value="1"/>
</dbReference>
<dbReference type="GeneID" id="25282489"/>
<evidence type="ECO:0000256" key="2">
    <source>
        <dbReference type="ARBA" id="ARBA00008072"/>
    </source>
</evidence>
<dbReference type="Pfam" id="PF08240">
    <property type="entry name" value="ADH_N"/>
    <property type="match status" value="1"/>
</dbReference>
<proteinExistence type="inferred from homology"/>
<dbReference type="STRING" id="1182545.A0A072PKE0"/>
<dbReference type="AlphaFoldDB" id="A0A072PKE0"/>
<dbReference type="VEuPathDB" id="FungiDB:A1O9_07575"/>
<gene>
    <name evidence="9" type="ORF">A1O9_07575</name>
</gene>
<reference evidence="9 10" key="1">
    <citation type="submission" date="2013-03" db="EMBL/GenBank/DDBJ databases">
        <title>The Genome Sequence of Exophiala aquamarina CBS 119918.</title>
        <authorList>
            <consortium name="The Broad Institute Genomics Platform"/>
            <person name="Cuomo C."/>
            <person name="de Hoog S."/>
            <person name="Gorbushina A."/>
            <person name="Walker B."/>
            <person name="Young S.K."/>
            <person name="Zeng Q."/>
            <person name="Gargeya S."/>
            <person name="Fitzgerald M."/>
            <person name="Haas B."/>
            <person name="Abouelleil A."/>
            <person name="Allen A.W."/>
            <person name="Alvarado L."/>
            <person name="Arachchi H.M."/>
            <person name="Berlin A.M."/>
            <person name="Chapman S.B."/>
            <person name="Gainer-Dewar J."/>
            <person name="Goldberg J."/>
            <person name="Griggs A."/>
            <person name="Gujja S."/>
            <person name="Hansen M."/>
            <person name="Howarth C."/>
            <person name="Imamovic A."/>
            <person name="Ireland A."/>
            <person name="Larimer J."/>
            <person name="McCowan C."/>
            <person name="Murphy C."/>
            <person name="Pearson M."/>
            <person name="Poon T.W."/>
            <person name="Priest M."/>
            <person name="Roberts A."/>
            <person name="Saif S."/>
            <person name="Shea T."/>
            <person name="Sisk P."/>
            <person name="Sykes S."/>
            <person name="Wortman J."/>
            <person name="Nusbaum C."/>
            <person name="Birren B."/>
        </authorList>
    </citation>
    <scope>NUCLEOTIDE SEQUENCE [LARGE SCALE GENOMIC DNA]</scope>
    <source>
        <strain evidence="9 10">CBS 119918</strain>
    </source>
</reference>
<dbReference type="SUPFAM" id="SSF51735">
    <property type="entry name" value="NAD(P)-binding Rossmann-fold domains"/>
    <property type="match status" value="1"/>
</dbReference>
<dbReference type="InterPro" id="IPR013149">
    <property type="entry name" value="ADH-like_C"/>
</dbReference>
<comment type="caution">
    <text evidence="9">The sequence shown here is derived from an EMBL/GenBank/DDBJ whole genome shotgun (WGS) entry which is preliminary data.</text>
</comment>
<dbReference type="InterPro" id="IPR036291">
    <property type="entry name" value="NAD(P)-bd_dom_sf"/>
</dbReference>
<keyword evidence="5" id="KW-0560">Oxidoreductase</keyword>
<dbReference type="Gene3D" id="3.40.50.720">
    <property type="entry name" value="NAD(P)-binding Rossmann-like Domain"/>
    <property type="match status" value="1"/>
</dbReference>
<feature type="domain" description="Alcohol dehydrogenase-like N-terminal" evidence="8">
    <location>
        <begin position="90"/>
        <end position="176"/>
    </location>
</feature>
<dbReference type="PANTHER" id="PTHR42940:SF8">
    <property type="entry name" value="VACUOLAR PROTEIN SORTING-ASSOCIATED PROTEIN 11"/>
    <property type="match status" value="1"/>
</dbReference>
<evidence type="ECO:0000256" key="3">
    <source>
        <dbReference type="ARBA" id="ARBA00022723"/>
    </source>
</evidence>
<keyword evidence="10" id="KW-1185">Reference proteome</keyword>
<evidence type="ECO:0000313" key="10">
    <source>
        <dbReference type="Proteomes" id="UP000027920"/>
    </source>
</evidence>